<gene>
    <name evidence="2" type="ORF">DWU98_11670</name>
</gene>
<dbReference type="Proteomes" id="UP000254258">
    <property type="component" value="Unassembled WGS sequence"/>
</dbReference>
<keyword evidence="1" id="KW-0472">Membrane</keyword>
<evidence type="ECO:0008006" key="4">
    <source>
        <dbReference type="Google" id="ProtNLM"/>
    </source>
</evidence>
<name>A0A370WYT7_9GAMM</name>
<sequence length="132" mass="15558">MRLLYTSPRQENIDRVAAFMAENGVETTITNRSNWNKPSYQRFSYSQRSENRDAWPQVWVSRADDFTKARELLRTLGIEPEVRFAEELRVSRDPVASVYARREHTVTRVRRIVMLAILGVFMVLALRYLHVL</sequence>
<dbReference type="AlphaFoldDB" id="A0A370WYT7"/>
<accession>A0A370WYT7</accession>
<evidence type="ECO:0000256" key="1">
    <source>
        <dbReference type="SAM" id="Phobius"/>
    </source>
</evidence>
<feature type="transmembrane region" description="Helical" evidence="1">
    <location>
        <begin position="112"/>
        <end position="130"/>
    </location>
</feature>
<proteinExistence type="predicted"/>
<keyword evidence="1" id="KW-1133">Transmembrane helix</keyword>
<evidence type="ECO:0000313" key="2">
    <source>
        <dbReference type="EMBL" id="RDS81190.1"/>
    </source>
</evidence>
<organism evidence="2 3">
    <name type="scientific">Dyella monticola</name>
    <dbReference type="NCBI Taxonomy" id="1927958"/>
    <lineage>
        <taxon>Bacteria</taxon>
        <taxon>Pseudomonadati</taxon>
        <taxon>Pseudomonadota</taxon>
        <taxon>Gammaproteobacteria</taxon>
        <taxon>Lysobacterales</taxon>
        <taxon>Rhodanobacteraceae</taxon>
        <taxon>Dyella</taxon>
    </lineage>
</organism>
<dbReference type="RefSeq" id="WP_115495745.1">
    <property type="nucleotide sequence ID" value="NZ_QRBE01000006.1"/>
</dbReference>
<comment type="caution">
    <text evidence="2">The sequence shown here is derived from an EMBL/GenBank/DDBJ whole genome shotgun (WGS) entry which is preliminary data.</text>
</comment>
<keyword evidence="1" id="KW-0812">Transmembrane</keyword>
<keyword evidence="3" id="KW-1185">Reference proteome</keyword>
<dbReference type="EMBL" id="QRBE01000006">
    <property type="protein sequence ID" value="RDS81190.1"/>
    <property type="molecule type" value="Genomic_DNA"/>
</dbReference>
<reference evidence="2 3" key="1">
    <citation type="submission" date="2018-07" db="EMBL/GenBank/DDBJ databases">
        <title>Dyella monticola sp. nov. and Dyella psychrodurans sp. nov. isolated from monsoon evergreen broad-leaved forest soil of Dinghu Mountain, China.</title>
        <authorList>
            <person name="Gao Z."/>
            <person name="Qiu L."/>
        </authorList>
    </citation>
    <scope>NUCLEOTIDE SEQUENCE [LARGE SCALE GENOMIC DNA]</scope>
    <source>
        <strain evidence="2 3">4G-K06</strain>
    </source>
</reference>
<evidence type="ECO:0000313" key="3">
    <source>
        <dbReference type="Proteomes" id="UP000254258"/>
    </source>
</evidence>
<protein>
    <recommendedName>
        <fullName evidence="4">DUF2007 domain-containing protein</fullName>
    </recommendedName>
</protein>
<dbReference type="OrthoDB" id="5955962at2"/>